<dbReference type="SUPFAM" id="SSF82771">
    <property type="entry name" value="GIY-YIG endonuclease"/>
    <property type="match status" value="1"/>
</dbReference>
<evidence type="ECO:0000256" key="5">
    <source>
        <dbReference type="ARBA" id="ARBA00023157"/>
    </source>
</evidence>
<keyword evidence="3" id="KW-0732">Signal</keyword>
<dbReference type="InterPro" id="IPR035901">
    <property type="entry name" value="GIY-YIG_endonuc_sf"/>
</dbReference>
<comment type="cofactor">
    <cofactor evidence="1">
        <name>Ca(2+)</name>
        <dbReference type="ChEBI" id="CHEBI:29108"/>
    </cofactor>
</comment>
<dbReference type="Gene3D" id="2.60.120.200">
    <property type="match status" value="3"/>
</dbReference>
<evidence type="ECO:0000313" key="9">
    <source>
        <dbReference type="Proteomes" id="UP000178114"/>
    </source>
</evidence>
<evidence type="ECO:0000256" key="4">
    <source>
        <dbReference type="ARBA" id="ARBA00022837"/>
    </source>
</evidence>
<organism evidence="8 9">
    <name type="scientific">Candidatus Giovannonibacteria bacterium RIFCSPLOWO2_01_FULL_45_34</name>
    <dbReference type="NCBI Taxonomy" id="1798351"/>
    <lineage>
        <taxon>Bacteria</taxon>
        <taxon>Candidatus Giovannoniibacteriota</taxon>
    </lineage>
</organism>
<dbReference type="PROSITE" id="PS50164">
    <property type="entry name" value="GIY_YIG"/>
    <property type="match status" value="1"/>
</dbReference>
<dbReference type="STRING" id="1798351.A2930_03775"/>
<dbReference type="InterPro" id="IPR006558">
    <property type="entry name" value="LamG-like"/>
</dbReference>
<dbReference type="SMART" id="SM00465">
    <property type="entry name" value="GIYc"/>
    <property type="match status" value="1"/>
</dbReference>
<evidence type="ECO:0000256" key="3">
    <source>
        <dbReference type="ARBA" id="ARBA00022729"/>
    </source>
</evidence>
<dbReference type="InterPro" id="IPR013320">
    <property type="entry name" value="ConA-like_dom_sf"/>
</dbReference>
<evidence type="ECO:0000259" key="7">
    <source>
        <dbReference type="PROSITE" id="PS50164"/>
    </source>
</evidence>
<sequence length="787" mass="84686">MQYTYLLKSKKDGKWYTGCTNDLRKRFKEHMSGFVRATKGRGPFELIYYEACKNELDAFSREKYLKSGPGKHYLNNRLKRFLSLVGILFIFLYSHDASAGLILNHPNYTGLNSGLVGYWSFDGKDMANITAYDRSGQNNNGTLTGGPTRAKGKLGQALSFDGTDDYVLTSNLGPTGNPAVSVSEWVKTTSTSEIDFFSYGSDAAIGVPEYFRLGLNINATDYIGTRTGNGVRTFVATGIRDGNWHHIVVSKAANDTLTNLKVYMDGVLLTTTGDDNNPTGVWNIGGGSPQIPISIGHNPNGGGAWSGSIDEVRIYNRALTPDEIKRLYKIGATLKINTSINNDSLQKGLVGYWSFDGKDMAGLTAYDRSGSNPAKNGTLTGTNGPPVRIAGKIGQGLSFDGVDDRVNAGNAFTTTTNLTHSLWVKLLNTPSQLLTIMQNGDVNIALNGYGIAISNGACGAGTEINVYLSGVNCDAVSSTTNLPINEWHLITLTRDTTTWRLYLDGQLKHTGTQNPNTPDGVLYWGRVGGVGYFIDDVRIYNRALSADEIKRLYKIGGTLKINTSINNDSLQKGLVGYWSFDGKDVAGIPSTALSPGTVYDRSGQGNNGKYYNATGTQPVAGKIGQALNFNGIDSFAALGTGASLDIDNNITLSAWIKTADNISHYVLANRTGEQGYALLIYNGIASLQTGATNWSGLPGTSNVQDGRWHHLLGTYDTNIGGKIYVDGVLEGSSSVTGQLTTAAGIQTYIGNGLGVANPFFNGSIDDVRVYNRALTGDEIKRLYNLGR</sequence>
<keyword evidence="6" id="KW-0472">Membrane</keyword>
<dbReference type="AlphaFoldDB" id="A0A1F5WZ58"/>
<dbReference type="Gene3D" id="3.40.1440.10">
    <property type="entry name" value="GIY-YIG endonuclease"/>
    <property type="match status" value="1"/>
</dbReference>
<reference evidence="8 9" key="1">
    <citation type="journal article" date="2016" name="Nat. Commun.">
        <title>Thousands of microbial genomes shed light on interconnected biogeochemical processes in an aquifer system.</title>
        <authorList>
            <person name="Anantharaman K."/>
            <person name="Brown C.T."/>
            <person name="Hug L.A."/>
            <person name="Sharon I."/>
            <person name="Castelle C.J."/>
            <person name="Probst A.J."/>
            <person name="Thomas B.C."/>
            <person name="Singh A."/>
            <person name="Wilkins M.J."/>
            <person name="Karaoz U."/>
            <person name="Brodie E.L."/>
            <person name="Williams K.H."/>
            <person name="Hubbard S.S."/>
            <person name="Banfield J.F."/>
        </authorList>
    </citation>
    <scope>NUCLEOTIDE SEQUENCE [LARGE SCALE GENOMIC DNA]</scope>
</reference>
<evidence type="ECO:0000256" key="1">
    <source>
        <dbReference type="ARBA" id="ARBA00001913"/>
    </source>
</evidence>
<protein>
    <recommendedName>
        <fullName evidence="7">GIY-YIG domain-containing protein</fullName>
    </recommendedName>
</protein>
<dbReference type="EMBL" id="MFID01000024">
    <property type="protein sequence ID" value="OGF80893.1"/>
    <property type="molecule type" value="Genomic_DNA"/>
</dbReference>
<keyword evidence="5" id="KW-1015">Disulfide bond</keyword>
<accession>A0A1F5WZ58</accession>
<evidence type="ECO:0000256" key="2">
    <source>
        <dbReference type="ARBA" id="ARBA00022723"/>
    </source>
</evidence>
<keyword evidence="6" id="KW-0812">Transmembrane</keyword>
<evidence type="ECO:0000313" key="8">
    <source>
        <dbReference type="EMBL" id="OGF80893.1"/>
    </source>
</evidence>
<dbReference type="GO" id="GO:0046872">
    <property type="term" value="F:metal ion binding"/>
    <property type="evidence" value="ECO:0007669"/>
    <property type="project" value="UniProtKB-KW"/>
</dbReference>
<comment type="caution">
    <text evidence="8">The sequence shown here is derived from an EMBL/GenBank/DDBJ whole genome shotgun (WGS) entry which is preliminary data.</text>
</comment>
<feature type="transmembrane region" description="Helical" evidence="6">
    <location>
        <begin position="81"/>
        <end position="103"/>
    </location>
</feature>
<dbReference type="SMART" id="SM00560">
    <property type="entry name" value="LamGL"/>
    <property type="match status" value="3"/>
</dbReference>
<evidence type="ECO:0000256" key="6">
    <source>
        <dbReference type="SAM" id="Phobius"/>
    </source>
</evidence>
<dbReference type="PANTHER" id="PTHR19277">
    <property type="entry name" value="PENTRAXIN"/>
    <property type="match status" value="1"/>
</dbReference>
<keyword evidence="6" id="KW-1133">Transmembrane helix</keyword>
<dbReference type="InterPro" id="IPR051360">
    <property type="entry name" value="Neuronal_Pentraxin_Related"/>
</dbReference>
<feature type="domain" description="GIY-YIG" evidence="7">
    <location>
        <begin position="1"/>
        <end position="77"/>
    </location>
</feature>
<dbReference type="InterPro" id="IPR000305">
    <property type="entry name" value="GIY-YIG_endonuc"/>
</dbReference>
<name>A0A1F5WZ58_9BACT</name>
<dbReference type="Pfam" id="PF01541">
    <property type="entry name" value="GIY-YIG"/>
    <property type="match status" value="1"/>
</dbReference>
<keyword evidence="2" id="KW-0479">Metal-binding</keyword>
<dbReference type="Pfam" id="PF13385">
    <property type="entry name" value="Laminin_G_3"/>
    <property type="match status" value="3"/>
</dbReference>
<keyword evidence="4" id="KW-0106">Calcium</keyword>
<dbReference type="SUPFAM" id="SSF49899">
    <property type="entry name" value="Concanavalin A-like lectins/glucanases"/>
    <property type="match status" value="3"/>
</dbReference>
<dbReference type="PANTHER" id="PTHR19277:SF125">
    <property type="entry name" value="B6"/>
    <property type="match status" value="1"/>
</dbReference>
<gene>
    <name evidence="8" type="ORF">A2930_03775</name>
</gene>
<dbReference type="CDD" id="cd10449">
    <property type="entry name" value="GIY-YIG_SLX1_like"/>
    <property type="match status" value="1"/>
</dbReference>
<dbReference type="Proteomes" id="UP000178114">
    <property type="component" value="Unassembled WGS sequence"/>
</dbReference>
<proteinExistence type="predicted"/>